<dbReference type="EMBL" id="JACSQP010000002">
    <property type="protein sequence ID" value="MBD7956841.1"/>
    <property type="molecule type" value="Genomic_DNA"/>
</dbReference>
<comment type="caution">
    <text evidence="2">The sequence shown here is derived from an EMBL/GenBank/DDBJ whole genome shotgun (WGS) entry which is preliminary data.</text>
</comment>
<keyword evidence="3" id="KW-1185">Reference proteome</keyword>
<keyword evidence="1" id="KW-0812">Transmembrane</keyword>
<evidence type="ECO:0000313" key="3">
    <source>
        <dbReference type="Proteomes" id="UP000648352"/>
    </source>
</evidence>
<reference evidence="2 3" key="1">
    <citation type="submission" date="2020-08" db="EMBL/GenBank/DDBJ databases">
        <title>A Genomic Blueprint of the Chicken Gut Microbiome.</title>
        <authorList>
            <person name="Gilroy R."/>
            <person name="Ravi A."/>
            <person name="Getino M."/>
            <person name="Pursley I."/>
            <person name="Horton D.L."/>
            <person name="Alikhan N.-F."/>
            <person name="Baker D."/>
            <person name="Gharbi K."/>
            <person name="Hall N."/>
            <person name="Watson M."/>
            <person name="Adriaenssens E.M."/>
            <person name="Foster-Nyarko E."/>
            <person name="Jarju S."/>
            <person name="Secka A."/>
            <person name="Antonio M."/>
            <person name="Oren A."/>
            <person name="Chaudhuri R."/>
            <person name="La Ragione R.M."/>
            <person name="Hildebrand F."/>
            <person name="Pallen M.J."/>
        </authorList>
    </citation>
    <scope>NUCLEOTIDE SEQUENCE [LARGE SCALE GENOMIC DNA]</scope>
    <source>
        <strain evidence="2 3">Sa4CUA7</strain>
    </source>
</reference>
<proteinExistence type="predicted"/>
<dbReference type="Proteomes" id="UP000648352">
    <property type="component" value="Unassembled WGS sequence"/>
</dbReference>
<keyword evidence="1" id="KW-0472">Membrane</keyword>
<evidence type="ECO:0000256" key="1">
    <source>
        <dbReference type="SAM" id="Phobius"/>
    </source>
</evidence>
<dbReference type="RefSeq" id="WP_191717848.1">
    <property type="nucleotide sequence ID" value="NZ_JACSQP010000002.1"/>
</dbReference>
<feature type="transmembrane region" description="Helical" evidence="1">
    <location>
        <begin position="6"/>
        <end position="24"/>
    </location>
</feature>
<evidence type="ECO:0000313" key="2">
    <source>
        <dbReference type="EMBL" id="MBD7956841.1"/>
    </source>
</evidence>
<gene>
    <name evidence="2" type="ORF">H9651_04270</name>
</gene>
<protein>
    <submittedName>
        <fullName evidence="2">Uncharacterized protein</fullName>
    </submittedName>
</protein>
<organism evidence="2 3">
    <name type="scientific">Microbacterium pullorum</name>
    <dbReference type="NCBI Taxonomy" id="2762236"/>
    <lineage>
        <taxon>Bacteria</taxon>
        <taxon>Bacillati</taxon>
        <taxon>Actinomycetota</taxon>
        <taxon>Actinomycetes</taxon>
        <taxon>Micrococcales</taxon>
        <taxon>Microbacteriaceae</taxon>
        <taxon>Microbacterium</taxon>
    </lineage>
</organism>
<sequence>MNWWEPLISLASVLVAAVVGGLVVHRLPLRRESLVARRTQRVAFLLDAYRKRIDASERDILGDDMRSNVESALADIMLSGGQAEIDATERFQRNFVEGRGASLVPVIVALRSSVRNELGIEAVDLPDRFNFRLSLDSGQKATGRRDHRGRPKV</sequence>
<accession>A0ABR8S021</accession>
<name>A0ABR8S021_9MICO</name>
<keyword evidence="1" id="KW-1133">Transmembrane helix</keyword>